<evidence type="ECO:0000313" key="7">
    <source>
        <dbReference type="Proteomes" id="UP001439008"/>
    </source>
</evidence>
<gene>
    <name evidence="6" type="ORF">MHBO_004491</name>
</gene>
<keyword evidence="7" id="KW-1185">Reference proteome</keyword>
<evidence type="ECO:0000313" key="6">
    <source>
        <dbReference type="EMBL" id="MES1922960.1"/>
    </source>
</evidence>
<evidence type="ECO:0000256" key="5">
    <source>
        <dbReference type="ARBA" id="ARBA00023002"/>
    </source>
</evidence>
<proteinExistence type="predicted"/>
<accession>A0ABV2ATG6</accession>
<reference evidence="6 7" key="1">
    <citation type="journal article" date="2024" name="BMC Biol.">
        <title>Comparative genomics of Ascetosporea gives new insight into the evolutionary basis for animal parasitism in Rhizaria.</title>
        <authorList>
            <person name="Hiltunen Thoren M."/>
            <person name="Onut-Brannstrom I."/>
            <person name="Alfjorden A."/>
            <person name="Peckova H."/>
            <person name="Swords F."/>
            <person name="Hooper C."/>
            <person name="Holzer A.S."/>
            <person name="Bass D."/>
            <person name="Burki F."/>
        </authorList>
    </citation>
    <scope>NUCLEOTIDE SEQUENCE [LARGE SCALE GENOMIC DNA]</scope>
    <source>
        <strain evidence="6">20-A016</strain>
    </source>
</reference>
<dbReference type="InterPro" id="IPR036188">
    <property type="entry name" value="FAD/NAD-bd_sf"/>
</dbReference>
<evidence type="ECO:0000256" key="4">
    <source>
        <dbReference type="ARBA" id="ARBA00022857"/>
    </source>
</evidence>
<evidence type="ECO:0008006" key="8">
    <source>
        <dbReference type="Google" id="ProtNLM"/>
    </source>
</evidence>
<dbReference type="EMBL" id="JBDODL010004157">
    <property type="protein sequence ID" value="MES1922960.1"/>
    <property type="molecule type" value="Genomic_DNA"/>
</dbReference>
<evidence type="ECO:0000256" key="2">
    <source>
        <dbReference type="ARBA" id="ARBA00022630"/>
    </source>
</evidence>
<dbReference type="PANTHER" id="PTHR48467">
    <property type="entry name" value="GLUTAMATE SYNTHASE 1 [NADH], CHLOROPLASTIC-LIKE"/>
    <property type="match status" value="1"/>
</dbReference>
<keyword evidence="5" id="KW-0560">Oxidoreductase</keyword>
<sequence length="198" mass="22860">NGKIVKDKSLNVEGEHLPNVLNARDFVGWYNSFPDHKSVHIGNHQNAVIIGNGNVALDCARILSADISVLEKTDISIQALQKLKNSSIKNIYIVGRNGPLESKFTNKELREMTNIKNSVIHVNDKLQKNLPKNFSVLEQRIITKKIQIFRKMAKDFSRKDNYSDLNKIIDFYFWTKPLKFVSLNDNLVRVYLDRKFFI</sequence>
<keyword evidence="2" id="KW-0285">Flavoprotein</keyword>
<dbReference type="PANTHER" id="PTHR48467:SF1">
    <property type="entry name" value="GLUTAMATE SYNTHASE 1 [NADH], CHLOROPLASTIC-LIKE"/>
    <property type="match status" value="1"/>
</dbReference>
<organism evidence="6 7">
    <name type="scientific">Bonamia ostreae</name>
    <dbReference type="NCBI Taxonomy" id="126728"/>
    <lineage>
        <taxon>Eukaryota</taxon>
        <taxon>Sar</taxon>
        <taxon>Rhizaria</taxon>
        <taxon>Endomyxa</taxon>
        <taxon>Ascetosporea</taxon>
        <taxon>Haplosporida</taxon>
        <taxon>Bonamia</taxon>
    </lineage>
</organism>
<name>A0ABV2ATG6_9EUKA</name>
<keyword evidence="4" id="KW-0521">NADP</keyword>
<dbReference type="InterPro" id="IPR055275">
    <property type="entry name" value="Ferredox_Rdtase"/>
</dbReference>
<comment type="cofactor">
    <cofactor evidence="1">
        <name>FAD</name>
        <dbReference type="ChEBI" id="CHEBI:57692"/>
    </cofactor>
</comment>
<comment type="caution">
    <text evidence="6">The sequence shown here is derived from an EMBL/GenBank/DDBJ whole genome shotgun (WGS) entry which is preliminary data.</text>
</comment>
<dbReference type="SUPFAM" id="SSF51905">
    <property type="entry name" value="FAD/NAD(P)-binding domain"/>
    <property type="match status" value="1"/>
</dbReference>
<keyword evidence="3" id="KW-0274">FAD</keyword>
<evidence type="ECO:0000256" key="1">
    <source>
        <dbReference type="ARBA" id="ARBA00001974"/>
    </source>
</evidence>
<dbReference type="Gene3D" id="3.50.50.60">
    <property type="entry name" value="FAD/NAD(P)-binding domain"/>
    <property type="match status" value="1"/>
</dbReference>
<feature type="non-terminal residue" evidence="6">
    <location>
        <position position="1"/>
    </location>
</feature>
<dbReference type="Proteomes" id="UP001439008">
    <property type="component" value="Unassembled WGS sequence"/>
</dbReference>
<evidence type="ECO:0000256" key="3">
    <source>
        <dbReference type="ARBA" id="ARBA00022827"/>
    </source>
</evidence>
<protein>
    <recommendedName>
        <fullName evidence="8">FAD/NAD(P)-binding domain-containing protein</fullName>
    </recommendedName>
</protein>